<gene>
    <name evidence="1" type="ORF">SLEP1_g39645</name>
</gene>
<evidence type="ECO:0000313" key="2">
    <source>
        <dbReference type="Proteomes" id="UP001054252"/>
    </source>
</evidence>
<evidence type="ECO:0000313" key="1">
    <source>
        <dbReference type="EMBL" id="GKV30873.1"/>
    </source>
</evidence>
<reference evidence="1 2" key="1">
    <citation type="journal article" date="2021" name="Commun. Biol.">
        <title>The genome of Shorea leprosula (Dipterocarpaceae) highlights the ecological relevance of drought in aseasonal tropical rainforests.</title>
        <authorList>
            <person name="Ng K.K.S."/>
            <person name="Kobayashi M.J."/>
            <person name="Fawcett J.A."/>
            <person name="Hatakeyama M."/>
            <person name="Paape T."/>
            <person name="Ng C.H."/>
            <person name="Ang C.C."/>
            <person name="Tnah L.H."/>
            <person name="Lee C.T."/>
            <person name="Nishiyama T."/>
            <person name="Sese J."/>
            <person name="O'Brien M.J."/>
            <person name="Copetti D."/>
            <person name="Mohd Noor M.I."/>
            <person name="Ong R.C."/>
            <person name="Putra M."/>
            <person name="Sireger I.Z."/>
            <person name="Indrioko S."/>
            <person name="Kosugi Y."/>
            <person name="Izuno A."/>
            <person name="Isagi Y."/>
            <person name="Lee S.L."/>
            <person name="Shimizu K.K."/>
        </authorList>
    </citation>
    <scope>NUCLEOTIDE SEQUENCE [LARGE SCALE GENOMIC DNA]</scope>
    <source>
        <strain evidence="1">214</strain>
    </source>
</reference>
<comment type="caution">
    <text evidence="1">The sequence shown here is derived from an EMBL/GenBank/DDBJ whole genome shotgun (WGS) entry which is preliminary data.</text>
</comment>
<accession>A0AAV5L194</accession>
<dbReference type="AlphaFoldDB" id="A0AAV5L194"/>
<organism evidence="1 2">
    <name type="scientific">Rubroshorea leprosula</name>
    <dbReference type="NCBI Taxonomy" id="152421"/>
    <lineage>
        <taxon>Eukaryota</taxon>
        <taxon>Viridiplantae</taxon>
        <taxon>Streptophyta</taxon>
        <taxon>Embryophyta</taxon>
        <taxon>Tracheophyta</taxon>
        <taxon>Spermatophyta</taxon>
        <taxon>Magnoliopsida</taxon>
        <taxon>eudicotyledons</taxon>
        <taxon>Gunneridae</taxon>
        <taxon>Pentapetalae</taxon>
        <taxon>rosids</taxon>
        <taxon>malvids</taxon>
        <taxon>Malvales</taxon>
        <taxon>Dipterocarpaceae</taxon>
        <taxon>Rubroshorea</taxon>
    </lineage>
</organism>
<proteinExistence type="predicted"/>
<sequence>MRPSGKSFTASTICLPNAGCCHIHAISFQIYLPSIIYIKTNLNKIKEELTDRLKDAVNVNETPVRQPSTAGQGSQMNGKLSKRLRSMWMHLRFTGSKPK</sequence>
<name>A0AAV5L194_9ROSI</name>
<keyword evidence="2" id="KW-1185">Reference proteome</keyword>
<dbReference type="Proteomes" id="UP001054252">
    <property type="component" value="Unassembled WGS sequence"/>
</dbReference>
<protein>
    <submittedName>
        <fullName evidence="1">Uncharacterized protein</fullName>
    </submittedName>
</protein>
<dbReference type="EMBL" id="BPVZ01000089">
    <property type="protein sequence ID" value="GKV30873.1"/>
    <property type="molecule type" value="Genomic_DNA"/>
</dbReference>